<dbReference type="GO" id="GO:0016608">
    <property type="term" value="F:growth hormone-releasing hormone activity"/>
    <property type="evidence" value="ECO:0007669"/>
    <property type="project" value="TreeGrafter"/>
</dbReference>
<dbReference type="GO" id="GO:0007189">
    <property type="term" value="P:adenylate cyclase-activating G protein-coupled receptor signaling pathway"/>
    <property type="evidence" value="ECO:0007669"/>
    <property type="project" value="TreeGrafter"/>
</dbReference>
<dbReference type="GO" id="GO:0030252">
    <property type="term" value="P:growth hormone secretion"/>
    <property type="evidence" value="ECO:0007669"/>
    <property type="project" value="TreeGrafter"/>
</dbReference>
<evidence type="ECO:0000313" key="12">
    <source>
        <dbReference type="Proteomes" id="UP000618051"/>
    </source>
</evidence>
<dbReference type="EMBL" id="JADDUC020000018">
    <property type="protein sequence ID" value="KAI1233324.1"/>
    <property type="molecule type" value="Genomic_DNA"/>
</dbReference>
<reference evidence="10" key="1">
    <citation type="submission" date="2020-10" db="EMBL/GenBank/DDBJ databases">
        <title>Feather gene expression reveals the developmental basis of iridescence in African starlings.</title>
        <authorList>
            <person name="Rubenstein D.R."/>
        </authorList>
    </citation>
    <scope>NUCLEOTIDE SEQUENCE</scope>
    <source>
        <strain evidence="10">SS15</strain>
        <tissue evidence="10">Liver</tissue>
    </source>
</reference>
<dbReference type="EMBL" id="JADDUC010000087">
    <property type="protein sequence ID" value="KAG0119381.1"/>
    <property type="molecule type" value="Genomic_DNA"/>
</dbReference>
<dbReference type="OrthoDB" id="9931004at2759"/>
<reference evidence="11" key="3">
    <citation type="submission" date="2022-01" db="EMBL/GenBank/DDBJ databases">
        <authorList>
            <person name="Rubenstein D.R."/>
        </authorList>
    </citation>
    <scope>NUCLEOTIDE SEQUENCE</scope>
    <source>
        <strain evidence="11">SS15</strain>
        <tissue evidence="11">Liver</tissue>
    </source>
</reference>
<dbReference type="GO" id="GO:0032880">
    <property type="term" value="P:regulation of protein localization"/>
    <property type="evidence" value="ECO:0007669"/>
    <property type="project" value="TreeGrafter"/>
</dbReference>
<dbReference type="Proteomes" id="UP000618051">
    <property type="component" value="Unassembled WGS sequence"/>
</dbReference>
<evidence type="ECO:0000256" key="3">
    <source>
        <dbReference type="ARBA" id="ARBA00022525"/>
    </source>
</evidence>
<dbReference type="GO" id="GO:0005184">
    <property type="term" value="F:neuropeptide hormone activity"/>
    <property type="evidence" value="ECO:0007669"/>
    <property type="project" value="InterPro"/>
</dbReference>
<gene>
    <name evidence="11" type="ORF">IHE44_0004494</name>
    <name evidence="10" type="ORF">IHE44_014360</name>
</gene>
<keyword evidence="12" id="KW-1185">Reference proteome</keyword>
<evidence type="ECO:0000313" key="11">
    <source>
        <dbReference type="EMBL" id="KAI1233324.1"/>
    </source>
</evidence>
<comment type="caution">
    <text evidence="10">The sequence shown here is derived from an EMBL/GenBank/DDBJ whole genome shotgun (WGS) entry which is preliminary data.</text>
</comment>
<comment type="similarity">
    <text evidence="2">Belongs to the glucagon family.</text>
</comment>
<evidence type="ECO:0000256" key="4">
    <source>
        <dbReference type="ARBA" id="ARBA00037623"/>
    </source>
</evidence>
<proteinExistence type="inferred from homology"/>
<dbReference type="GO" id="GO:0051428">
    <property type="term" value="F:peptide hormone receptor binding"/>
    <property type="evidence" value="ECO:0007669"/>
    <property type="project" value="TreeGrafter"/>
</dbReference>
<dbReference type="SMART" id="SM00070">
    <property type="entry name" value="GLUCA"/>
    <property type="match status" value="1"/>
</dbReference>
<dbReference type="InterPro" id="IPR046963">
    <property type="entry name" value="VIP/GHRH-like"/>
</dbReference>
<evidence type="ECO:0000256" key="6">
    <source>
        <dbReference type="ARBA" id="ARBA00041953"/>
    </source>
</evidence>
<organism evidence="10">
    <name type="scientific">Lamprotornis superbus</name>
    <dbReference type="NCBI Taxonomy" id="245042"/>
    <lineage>
        <taxon>Eukaryota</taxon>
        <taxon>Metazoa</taxon>
        <taxon>Chordata</taxon>
        <taxon>Craniata</taxon>
        <taxon>Vertebrata</taxon>
        <taxon>Euteleostomi</taxon>
        <taxon>Archelosauria</taxon>
        <taxon>Archosauria</taxon>
        <taxon>Dinosauria</taxon>
        <taxon>Saurischia</taxon>
        <taxon>Theropoda</taxon>
        <taxon>Coelurosauria</taxon>
        <taxon>Aves</taxon>
        <taxon>Neognathae</taxon>
        <taxon>Neoaves</taxon>
        <taxon>Telluraves</taxon>
        <taxon>Australaves</taxon>
        <taxon>Passeriformes</taxon>
        <taxon>Sturnidae</taxon>
        <taxon>Lamprotornis</taxon>
    </lineage>
</organism>
<evidence type="ECO:0000256" key="5">
    <source>
        <dbReference type="ARBA" id="ARBA00040782"/>
    </source>
</evidence>
<dbReference type="PANTHER" id="PTHR11213:SF6">
    <property type="entry name" value="SOMATOLIBERIN"/>
    <property type="match status" value="1"/>
</dbReference>
<reference evidence="11 12" key="2">
    <citation type="journal article" date="2021" name="J. Hered.">
        <title>Feather Gene Expression Elucidates the Developmental Basis of Plumage Iridescence in African Starlings.</title>
        <authorList>
            <person name="Rubenstein D.R."/>
            <person name="Corvelo A."/>
            <person name="MacManes M.D."/>
            <person name="Maia R."/>
            <person name="Narzisi G."/>
            <person name="Rousaki A."/>
            <person name="Vandenabeele P."/>
            <person name="Shawkey M.D."/>
            <person name="Solomon J."/>
        </authorList>
    </citation>
    <scope>NUCLEOTIDE SEQUENCE [LARGE SCALE GENOMIC DNA]</scope>
    <source>
        <strain evidence="11">SS15</strain>
    </source>
</reference>
<comment type="function">
    <text evidence="4">GRF is released by the hypothalamus and acts on the adenohypophyse to stimulate the secretion of growth hormone.</text>
</comment>
<protein>
    <recommendedName>
        <fullName evidence="5">Somatoliberin</fullName>
    </recommendedName>
    <alternativeName>
        <fullName evidence="7">Growth hormone-releasing factor</fullName>
    </alternativeName>
    <alternativeName>
        <fullName evidence="6">Growth hormone-releasing hormone</fullName>
    </alternativeName>
</protein>
<dbReference type="GO" id="GO:0031770">
    <property type="term" value="F:growth hormone-releasing hormone receptor binding"/>
    <property type="evidence" value="ECO:0007669"/>
    <property type="project" value="TreeGrafter"/>
</dbReference>
<evidence type="ECO:0000256" key="7">
    <source>
        <dbReference type="ARBA" id="ARBA00042164"/>
    </source>
</evidence>
<dbReference type="GO" id="GO:0043195">
    <property type="term" value="C:terminal bouton"/>
    <property type="evidence" value="ECO:0007669"/>
    <property type="project" value="TreeGrafter"/>
</dbReference>
<dbReference type="GO" id="GO:0043204">
    <property type="term" value="C:perikaryon"/>
    <property type="evidence" value="ECO:0007669"/>
    <property type="project" value="TreeGrafter"/>
</dbReference>
<dbReference type="Pfam" id="PF00123">
    <property type="entry name" value="Hormone_2"/>
    <property type="match status" value="1"/>
</dbReference>
<sequence>MEAREEQHSLKYLPPVARLQGQKREIQPPRMADLGRLWPESSSALQPSPGHEARQAGLHTRLSPAHLAPKPSLDSQRGSPVSCQAQSCALQVQPGDSKGWKMLDKATLLLFLHLVTCSSSSPLYPALRYSPGPVAGKAMSFQLQHSSSLQSHTPLAEEEEEGLFTDPTEKRMQRHADAIFTDNYRKFLGQISARKFLQTIIGKRLGSSESSPGEGVQEFLTRRQSDSILMDSQYQQQMVLRDFLGAILQSQRPQDMDSSQLEGFPSTLAKLIIIQSSWTKLYSDPFMAVKTLPDVPLNTPGREKRAKGCFSEGRNAKFSTAILPKGEREKGSEKTGRKKATLSGTSDRNAKSKTRPSELIDHEPINQRLSSVTPRATTPRLSQDLGLRPYPEYGLMMRHGCRPIRNNNDGQVDSTQVIQASDKILTGKRAVQERALKPPFTGNECKRARATLGPDKDAIYPNNT</sequence>
<feature type="compositionally biased region" description="Basic and acidic residues" evidence="8">
    <location>
        <begin position="355"/>
        <end position="364"/>
    </location>
</feature>
<feature type="region of interest" description="Disordered" evidence="8">
    <location>
        <begin position="320"/>
        <end position="364"/>
    </location>
</feature>
<dbReference type="PROSITE" id="PS00260">
    <property type="entry name" value="GLUCAGON"/>
    <property type="match status" value="1"/>
</dbReference>
<evidence type="ECO:0000256" key="2">
    <source>
        <dbReference type="ARBA" id="ARBA00008369"/>
    </source>
</evidence>
<dbReference type="GO" id="GO:0005615">
    <property type="term" value="C:extracellular space"/>
    <property type="evidence" value="ECO:0007669"/>
    <property type="project" value="TreeGrafter"/>
</dbReference>
<keyword evidence="3" id="KW-0964">Secreted</keyword>
<evidence type="ECO:0000313" key="10">
    <source>
        <dbReference type="EMBL" id="KAG0119381.1"/>
    </source>
</evidence>
<evidence type="ECO:0000259" key="9">
    <source>
        <dbReference type="PROSITE" id="PS00260"/>
    </source>
</evidence>
<accession>A0A835NR02</accession>
<feature type="region of interest" description="Disordered" evidence="8">
    <location>
        <begin position="1"/>
        <end position="56"/>
    </location>
</feature>
<name>A0A835NR02_9PASS</name>
<evidence type="ECO:0000256" key="1">
    <source>
        <dbReference type="ARBA" id="ARBA00004613"/>
    </source>
</evidence>
<evidence type="ECO:0000256" key="8">
    <source>
        <dbReference type="SAM" id="MobiDB-lite"/>
    </source>
</evidence>
<comment type="subcellular location">
    <subcellularLocation>
        <location evidence="1">Secreted</location>
    </subcellularLocation>
</comment>
<dbReference type="InterPro" id="IPR000532">
    <property type="entry name" value="Glucagon_GIP_secretin_VIP"/>
</dbReference>
<dbReference type="PANTHER" id="PTHR11213">
    <property type="entry name" value="GLUCAGON-FAMILY NEUROPEPTIDE"/>
    <property type="match status" value="1"/>
</dbReference>
<dbReference type="AlphaFoldDB" id="A0A835NR02"/>
<feature type="domain" description="Glucagon / GIP / secretin / VIP family" evidence="9">
    <location>
        <begin position="175"/>
        <end position="197"/>
    </location>
</feature>
<feature type="compositionally biased region" description="Basic and acidic residues" evidence="8">
    <location>
        <begin position="325"/>
        <end position="335"/>
    </location>
</feature>